<accession>A0A1G1VSI0</accession>
<keyword evidence="4" id="KW-1133">Transmembrane helix</keyword>
<dbReference type="GO" id="GO:1904680">
    <property type="term" value="F:peptide transmembrane transporter activity"/>
    <property type="evidence" value="ECO:0007669"/>
    <property type="project" value="TreeGrafter"/>
</dbReference>
<dbReference type="GO" id="GO:0015833">
    <property type="term" value="P:peptide transport"/>
    <property type="evidence" value="ECO:0007669"/>
    <property type="project" value="TreeGrafter"/>
</dbReference>
<evidence type="ECO:0000313" key="7">
    <source>
        <dbReference type="Proteomes" id="UP000179233"/>
    </source>
</evidence>
<evidence type="ECO:0000256" key="1">
    <source>
        <dbReference type="ARBA" id="ARBA00005695"/>
    </source>
</evidence>
<dbReference type="PANTHER" id="PTHR30290">
    <property type="entry name" value="PERIPLASMIC BINDING COMPONENT OF ABC TRANSPORTER"/>
    <property type="match status" value="1"/>
</dbReference>
<dbReference type="InterPro" id="IPR030678">
    <property type="entry name" value="Peptide/Ni-bd"/>
</dbReference>
<dbReference type="PIRSF" id="PIRSF002741">
    <property type="entry name" value="MppA"/>
    <property type="match status" value="1"/>
</dbReference>
<dbReference type="Gene3D" id="3.90.76.10">
    <property type="entry name" value="Dipeptide-binding Protein, Domain 1"/>
    <property type="match status" value="1"/>
</dbReference>
<comment type="similarity">
    <text evidence="1">Belongs to the bacterial solute-binding protein 5 family.</text>
</comment>
<dbReference type="EMBL" id="MHCJ01000003">
    <property type="protein sequence ID" value="OGY18365.1"/>
    <property type="molecule type" value="Genomic_DNA"/>
</dbReference>
<protein>
    <recommendedName>
        <fullName evidence="5">Solute-binding protein family 5 domain-containing protein</fullName>
    </recommendedName>
</protein>
<feature type="transmembrane region" description="Helical" evidence="4">
    <location>
        <begin position="21"/>
        <end position="41"/>
    </location>
</feature>
<sequence length="451" mass="51775">MIKKIRFTYWLLAGFFKKHPKLLISSVALGVAGSLLTPGLIRFFPKLIPTEKIAIIGRPTLAELPMEIQNQISLGLTRITPEGEAQPALATSFRIEEEGKRYIFTLKKDVRWQDGKPFVAEDVKYNFQNVTTTVLSKETVAFDLKEPFAPLPTVVSQPLFRQTKSPLFMGRLSLIGLGPMRVRQIKRNGHEITDLFIQSDERNIHYRFYPTQESAVVAFKLGEVDKVLELSSPGELAQWPNTKIEEVHHKDRYVALFYNTNDQFLVSKGFRQALTYAIPDKPSDDKRTISPISPTSWAFNPQVKPYEFNLEDAKRLLEVEKEGNPNFNPNLELTTTLPYLTTAEHIKEQWLALGIPTTVKVATFIPDSFQTLLIGQEIPPDPDQYSLWHSTQRTNLTRYNSPKIDKLLEDGRQIEDQKERTQIYQDFQRFLVEDSPAAFLFHLTTYTIERS</sequence>
<reference evidence="6 7" key="1">
    <citation type="journal article" date="2016" name="Nat. Commun.">
        <title>Thousands of microbial genomes shed light on interconnected biogeochemical processes in an aquifer system.</title>
        <authorList>
            <person name="Anantharaman K."/>
            <person name="Brown C.T."/>
            <person name="Hug L.A."/>
            <person name="Sharon I."/>
            <person name="Castelle C.J."/>
            <person name="Probst A.J."/>
            <person name="Thomas B.C."/>
            <person name="Singh A."/>
            <person name="Wilkins M.J."/>
            <person name="Karaoz U."/>
            <person name="Brodie E.L."/>
            <person name="Williams K.H."/>
            <person name="Hubbard S.S."/>
            <person name="Banfield J.F."/>
        </authorList>
    </citation>
    <scope>NUCLEOTIDE SEQUENCE [LARGE SCALE GENOMIC DNA]</scope>
</reference>
<dbReference type="PANTHER" id="PTHR30290:SF9">
    <property type="entry name" value="OLIGOPEPTIDE-BINDING PROTEIN APPA"/>
    <property type="match status" value="1"/>
</dbReference>
<feature type="domain" description="Solute-binding protein family 5" evidence="5">
    <location>
        <begin position="85"/>
        <end position="364"/>
    </location>
</feature>
<evidence type="ECO:0000256" key="4">
    <source>
        <dbReference type="SAM" id="Phobius"/>
    </source>
</evidence>
<organism evidence="6 7">
    <name type="scientific">Candidatus Chisholmbacteria bacterium RIFCSPHIGHO2_01_FULL_52_32</name>
    <dbReference type="NCBI Taxonomy" id="1797591"/>
    <lineage>
        <taxon>Bacteria</taxon>
        <taxon>Candidatus Chisholmiibacteriota</taxon>
    </lineage>
</organism>
<dbReference type="SUPFAM" id="SSF53850">
    <property type="entry name" value="Periplasmic binding protein-like II"/>
    <property type="match status" value="1"/>
</dbReference>
<dbReference type="Proteomes" id="UP000179233">
    <property type="component" value="Unassembled WGS sequence"/>
</dbReference>
<dbReference type="InterPro" id="IPR000914">
    <property type="entry name" value="SBP_5_dom"/>
</dbReference>
<evidence type="ECO:0000313" key="6">
    <source>
        <dbReference type="EMBL" id="OGY18365.1"/>
    </source>
</evidence>
<dbReference type="Pfam" id="PF00496">
    <property type="entry name" value="SBP_bac_5"/>
    <property type="match status" value="1"/>
</dbReference>
<dbReference type="GO" id="GO:0042597">
    <property type="term" value="C:periplasmic space"/>
    <property type="evidence" value="ECO:0007669"/>
    <property type="project" value="UniProtKB-ARBA"/>
</dbReference>
<evidence type="ECO:0000259" key="5">
    <source>
        <dbReference type="Pfam" id="PF00496"/>
    </source>
</evidence>
<dbReference type="InterPro" id="IPR039424">
    <property type="entry name" value="SBP_5"/>
</dbReference>
<proteinExistence type="inferred from homology"/>
<comment type="caution">
    <text evidence="6">The sequence shown here is derived from an EMBL/GenBank/DDBJ whole genome shotgun (WGS) entry which is preliminary data.</text>
</comment>
<keyword evidence="4" id="KW-0472">Membrane</keyword>
<dbReference type="AlphaFoldDB" id="A0A1G1VSI0"/>
<gene>
    <name evidence="6" type="ORF">A2786_02580</name>
</gene>
<dbReference type="Gene3D" id="3.40.190.10">
    <property type="entry name" value="Periplasmic binding protein-like II"/>
    <property type="match status" value="1"/>
</dbReference>
<keyword evidence="2" id="KW-0813">Transport</keyword>
<evidence type="ECO:0000256" key="3">
    <source>
        <dbReference type="ARBA" id="ARBA00022729"/>
    </source>
</evidence>
<dbReference type="Gene3D" id="3.10.105.10">
    <property type="entry name" value="Dipeptide-binding Protein, Domain 3"/>
    <property type="match status" value="1"/>
</dbReference>
<evidence type="ECO:0000256" key="2">
    <source>
        <dbReference type="ARBA" id="ARBA00022448"/>
    </source>
</evidence>
<dbReference type="GO" id="GO:0043190">
    <property type="term" value="C:ATP-binding cassette (ABC) transporter complex"/>
    <property type="evidence" value="ECO:0007669"/>
    <property type="project" value="InterPro"/>
</dbReference>
<name>A0A1G1VSI0_9BACT</name>
<keyword evidence="4" id="KW-0812">Transmembrane</keyword>
<keyword evidence="3" id="KW-0732">Signal</keyword>